<dbReference type="SUPFAM" id="SSF52833">
    <property type="entry name" value="Thioredoxin-like"/>
    <property type="match status" value="1"/>
</dbReference>
<dbReference type="AlphaFoldDB" id="A0A5M8BDK2"/>
<keyword evidence="7" id="KW-1185">Reference proteome</keyword>
<dbReference type="Gene3D" id="1.20.1050.10">
    <property type="match status" value="1"/>
</dbReference>
<feature type="domain" description="GST N-terminal" evidence="4">
    <location>
        <begin position="11"/>
        <end position="94"/>
    </location>
</feature>
<reference evidence="6 7" key="1">
    <citation type="submission" date="2019-09" db="EMBL/GenBank/DDBJ databases">
        <title>Isolation of a novel species in the genus Cupriavidus from patients with sepsis using whole genome sequencing.</title>
        <authorList>
            <person name="Kweon O.J."/>
            <person name="Lee M.-K."/>
        </authorList>
    </citation>
    <scope>NUCLEOTIDE SEQUENCE [LARGE SCALE GENOMIC DNA]</scope>
    <source>
        <strain evidence="6 7">MKL-01</strain>
    </source>
</reference>
<keyword evidence="2 6" id="KW-0808">Transferase</keyword>
<dbReference type="PANTHER" id="PTHR44051">
    <property type="entry name" value="GLUTATHIONE S-TRANSFERASE-RELATED"/>
    <property type="match status" value="1"/>
</dbReference>
<dbReference type="FunFam" id="3.40.30.10:FF:000039">
    <property type="entry name" value="Glutathione S-transferase domain"/>
    <property type="match status" value="1"/>
</dbReference>
<dbReference type="PROSITE" id="PS50404">
    <property type="entry name" value="GST_NTER"/>
    <property type="match status" value="1"/>
</dbReference>
<gene>
    <name evidence="6" type="ORF">F1599_00190</name>
</gene>
<feature type="domain" description="GST C-terminal" evidence="5">
    <location>
        <begin position="97"/>
        <end position="220"/>
    </location>
</feature>
<evidence type="ECO:0000259" key="5">
    <source>
        <dbReference type="PROSITE" id="PS50405"/>
    </source>
</evidence>
<dbReference type="InterPro" id="IPR010987">
    <property type="entry name" value="Glutathione-S-Trfase_C-like"/>
</dbReference>
<dbReference type="GeneID" id="70689994"/>
<dbReference type="SFLD" id="SFLDG01151">
    <property type="entry name" value="Main.2:_Nu-like"/>
    <property type="match status" value="1"/>
</dbReference>
<dbReference type="GO" id="GO:0016740">
    <property type="term" value="F:transferase activity"/>
    <property type="evidence" value="ECO:0007669"/>
    <property type="project" value="UniProtKB-KW"/>
</dbReference>
<evidence type="ECO:0000256" key="3">
    <source>
        <dbReference type="RuleBase" id="RU003494"/>
    </source>
</evidence>
<comment type="similarity">
    <text evidence="1 3">Belongs to the GST superfamily.</text>
</comment>
<sequence length="226" mass="25635">MSSVIPSRLTTPDLTFYTANTPNGQKVSIYLQEAGLPYRQVDVALDKGEQRHPDYLAINPNGKIPALVDHGEGITVFESGAILGYLSSQYGPLHPTQRHEQWQVQQWLHFQVGGIGPMLGQLWWFLHGSQSGNREAIERYTKEAHRLYGVVDRRLAESNYLALDRYTIADIAAFPWLRSHDELRLDIGQYRHVARWLERIAERPAVQRGLAALRRPAAATQDRAEA</sequence>
<dbReference type="Pfam" id="PF00043">
    <property type="entry name" value="GST_C"/>
    <property type="match status" value="1"/>
</dbReference>
<evidence type="ECO:0000256" key="2">
    <source>
        <dbReference type="ARBA" id="ARBA00022679"/>
    </source>
</evidence>
<dbReference type="RefSeq" id="WP_053821696.1">
    <property type="nucleotide sequence ID" value="NZ_CP080293.1"/>
</dbReference>
<dbReference type="Pfam" id="PF02798">
    <property type="entry name" value="GST_N"/>
    <property type="match status" value="1"/>
</dbReference>
<dbReference type="CDD" id="cd03048">
    <property type="entry name" value="GST_N_Ure2p_like"/>
    <property type="match status" value="1"/>
</dbReference>
<dbReference type="InterPro" id="IPR004045">
    <property type="entry name" value="Glutathione_S-Trfase_N"/>
</dbReference>
<dbReference type="SUPFAM" id="SSF47616">
    <property type="entry name" value="GST C-terminal domain-like"/>
    <property type="match status" value="1"/>
</dbReference>
<organism evidence="6 7">
    <name type="scientific">Cupriavidus cauae</name>
    <dbReference type="NCBI Taxonomy" id="2608999"/>
    <lineage>
        <taxon>Bacteria</taxon>
        <taxon>Pseudomonadati</taxon>
        <taxon>Pseudomonadota</taxon>
        <taxon>Betaproteobacteria</taxon>
        <taxon>Burkholderiales</taxon>
        <taxon>Burkholderiaceae</taxon>
        <taxon>Cupriavidus</taxon>
    </lineage>
</organism>
<dbReference type="InterPro" id="IPR004046">
    <property type="entry name" value="GST_C"/>
</dbReference>
<evidence type="ECO:0000313" key="7">
    <source>
        <dbReference type="Proteomes" id="UP000324324"/>
    </source>
</evidence>
<dbReference type="EMBL" id="VWRN01000002">
    <property type="protein sequence ID" value="KAA6133453.1"/>
    <property type="molecule type" value="Genomic_DNA"/>
</dbReference>
<dbReference type="PROSITE" id="PS50405">
    <property type="entry name" value="GST_CTER"/>
    <property type="match status" value="1"/>
</dbReference>
<dbReference type="InterPro" id="IPR036249">
    <property type="entry name" value="Thioredoxin-like_sf"/>
</dbReference>
<proteinExistence type="inferred from homology"/>
<dbReference type="PANTHER" id="PTHR44051:SF8">
    <property type="entry name" value="GLUTATHIONE S-TRANSFERASE GSTA"/>
    <property type="match status" value="1"/>
</dbReference>
<dbReference type="SFLD" id="SFLDG01150">
    <property type="entry name" value="Main.1:_Beta-like"/>
    <property type="match status" value="1"/>
</dbReference>
<dbReference type="SFLD" id="SFLDG00358">
    <property type="entry name" value="Main_(cytGST)"/>
    <property type="match status" value="1"/>
</dbReference>
<name>A0A5M8BDK2_9BURK</name>
<dbReference type="SFLD" id="SFLDS00019">
    <property type="entry name" value="Glutathione_Transferase_(cytos"/>
    <property type="match status" value="1"/>
</dbReference>
<accession>A0A5M8BDK2</accession>
<evidence type="ECO:0000256" key="1">
    <source>
        <dbReference type="ARBA" id="ARBA00007409"/>
    </source>
</evidence>
<dbReference type="InterPro" id="IPR036282">
    <property type="entry name" value="Glutathione-S-Trfase_C_sf"/>
</dbReference>
<evidence type="ECO:0000313" key="6">
    <source>
        <dbReference type="EMBL" id="KAA6133453.1"/>
    </source>
</evidence>
<protein>
    <submittedName>
        <fullName evidence="6">Glutathione S-transferase family protein</fullName>
    </submittedName>
</protein>
<comment type="caution">
    <text evidence="6">The sequence shown here is derived from an EMBL/GenBank/DDBJ whole genome shotgun (WGS) entry which is preliminary data.</text>
</comment>
<evidence type="ECO:0000259" key="4">
    <source>
        <dbReference type="PROSITE" id="PS50404"/>
    </source>
</evidence>
<dbReference type="InterPro" id="IPR040079">
    <property type="entry name" value="Glutathione_S-Trfase"/>
</dbReference>
<dbReference type="Gene3D" id="3.40.30.10">
    <property type="entry name" value="Glutaredoxin"/>
    <property type="match status" value="1"/>
</dbReference>
<dbReference type="Proteomes" id="UP000324324">
    <property type="component" value="Unassembled WGS sequence"/>
</dbReference>